<keyword evidence="11" id="KW-1185">Reference proteome</keyword>
<comment type="subcellular location">
    <subcellularLocation>
        <location evidence="1">Cell membrane</location>
        <topology evidence="1">Multi-pass membrane protein</topology>
    </subcellularLocation>
</comment>
<feature type="domain" description="G-protein coupled receptors family 1 profile" evidence="9">
    <location>
        <begin position="1"/>
        <end position="310"/>
    </location>
</feature>
<dbReference type="PANTHER" id="PTHR24241:SF180">
    <property type="entry name" value="G-PROTEIN COUPLED RECEPTORS FAMILY 1 PROFILE DOMAIN-CONTAINING PROTEIN"/>
    <property type="match status" value="1"/>
</dbReference>
<dbReference type="OMA" id="HTIYAIM"/>
<dbReference type="KEGG" id="spu:105443544"/>
<organism evidence="10 11">
    <name type="scientific">Strongylocentrotus purpuratus</name>
    <name type="common">Purple sea urchin</name>
    <dbReference type="NCBI Taxonomy" id="7668"/>
    <lineage>
        <taxon>Eukaryota</taxon>
        <taxon>Metazoa</taxon>
        <taxon>Echinodermata</taxon>
        <taxon>Eleutherozoa</taxon>
        <taxon>Echinozoa</taxon>
        <taxon>Echinoidea</taxon>
        <taxon>Euechinoidea</taxon>
        <taxon>Echinacea</taxon>
        <taxon>Camarodonta</taxon>
        <taxon>Echinidea</taxon>
        <taxon>Strongylocentrotidae</taxon>
        <taxon>Strongylocentrotus</taxon>
    </lineage>
</organism>
<reference evidence="11" key="1">
    <citation type="submission" date="2015-02" db="EMBL/GenBank/DDBJ databases">
        <title>Genome sequencing for Strongylocentrotus purpuratus.</title>
        <authorList>
            <person name="Murali S."/>
            <person name="Liu Y."/>
            <person name="Vee V."/>
            <person name="English A."/>
            <person name="Wang M."/>
            <person name="Skinner E."/>
            <person name="Han Y."/>
            <person name="Muzny D.M."/>
            <person name="Worley K.C."/>
            <person name="Gibbs R.A."/>
        </authorList>
    </citation>
    <scope>NUCLEOTIDE SEQUENCE</scope>
</reference>
<evidence type="ECO:0000256" key="3">
    <source>
        <dbReference type="ARBA" id="ARBA00022692"/>
    </source>
</evidence>
<name>A0A7M7HK05_STRPU</name>
<evidence type="ECO:0000256" key="2">
    <source>
        <dbReference type="ARBA" id="ARBA00022475"/>
    </source>
</evidence>
<reference evidence="10" key="2">
    <citation type="submission" date="2021-01" db="UniProtKB">
        <authorList>
            <consortium name="EnsemblMetazoa"/>
        </authorList>
    </citation>
    <scope>IDENTIFICATION</scope>
</reference>
<evidence type="ECO:0000256" key="1">
    <source>
        <dbReference type="ARBA" id="ARBA00004651"/>
    </source>
</evidence>
<evidence type="ECO:0000256" key="6">
    <source>
        <dbReference type="ARBA" id="ARBA00023170"/>
    </source>
</evidence>
<dbReference type="InterPro" id="IPR017452">
    <property type="entry name" value="GPCR_Rhodpsn_7TM"/>
</dbReference>
<keyword evidence="5 8" id="KW-0472">Membrane</keyword>
<evidence type="ECO:0000256" key="7">
    <source>
        <dbReference type="SAM" id="MobiDB-lite"/>
    </source>
</evidence>
<feature type="transmembrane region" description="Helical" evidence="8">
    <location>
        <begin position="249"/>
        <end position="269"/>
    </location>
</feature>
<dbReference type="PANTHER" id="PTHR24241">
    <property type="entry name" value="NEUROPEPTIDE RECEPTOR-RELATED G-PROTEIN COUPLED RECEPTOR"/>
    <property type="match status" value="1"/>
</dbReference>
<dbReference type="EnsemblMetazoa" id="XM_011676824">
    <property type="protein sequence ID" value="XP_011675126"/>
    <property type="gene ID" value="LOC105443544"/>
</dbReference>
<dbReference type="GeneID" id="105443544"/>
<dbReference type="RefSeq" id="XP_011675126.1">
    <property type="nucleotide sequence ID" value="XM_011676824.1"/>
</dbReference>
<feature type="region of interest" description="Disordered" evidence="7">
    <location>
        <begin position="137"/>
        <end position="161"/>
    </location>
</feature>
<sequence length="335" mass="37994">MVISFDRYLAVCFPVHRRPTVRRAVIIVMFTYLLVFIIITPTIVVVHYDDFIKDCMYRSDINWFTQWDKYFGQGYVMTCVFTSFLLYCRVIFVLRRLSKVHARLVTNITSRIAPPSTSMAVSQIEYIKGPKTATSSSICNEGGQTAGPKTLNEDGVGQTKNQTDQSVVHTALGSMHSESLDESQANGLPVLTNHGSPQTGNVEVVSGKHRKTTALPDATDAAPVIVVASSQTETKYDQNANIRLSEKKLTLMLGTITGIYLISMIPLLIGRYIPIETRRAFMNRSDVHHTIYAIVFRLYEINSIINVFVYWQLNRGFRQDCKEMFRQVKRAIFKK</sequence>
<dbReference type="Gene3D" id="1.20.1070.10">
    <property type="entry name" value="Rhodopsin 7-helix transmembrane proteins"/>
    <property type="match status" value="1"/>
</dbReference>
<evidence type="ECO:0000313" key="10">
    <source>
        <dbReference type="EnsemblMetazoa" id="XP_011675126"/>
    </source>
</evidence>
<evidence type="ECO:0000256" key="8">
    <source>
        <dbReference type="SAM" id="Phobius"/>
    </source>
</evidence>
<keyword evidence="2" id="KW-1003">Cell membrane</keyword>
<dbReference type="SUPFAM" id="SSF81321">
    <property type="entry name" value="Family A G protein-coupled receptor-like"/>
    <property type="match status" value="1"/>
</dbReference>
<dbReference type="InParanoid" id="A0A7M7HK05"/>
<evidence type="ECO:0000313" key="11">
    <source>
        <dbReference type="Proteomes" id="UP000007110"/>
    </source>
</evidence>
<proteinExistence type="predicted"/>
<dbReference type="AlphaFoldDB" id="A0A7M7HK05"/>
<evidence type="ECO:0000256" key="5">
    <source>
        <dbReference type="ARBA" id="ARBA00023136"/>
    </source>
</evidence>
<dbReference type="GO" id="GO:0004930">
    <property type="term" value="F:G protein-coupled receptor activity"/>
    <property type="evidence" value="ECO:0007669"/>
    <property type="project" value="InterPro"/>
</dbReference>
<evidence type="ECO:0000256" key="4">
    <source>
        <dbReference type="ARBA" id="ARBA00022989"/>
    </source>
</evidence>
<accession>A0A7M7HK05</accession>
<keyword evidence="6" id="KW-0675">Receptor</keyword>
<keyword evidence="4 8" id="KW-1133">Transmembrane helix</keyword>
<dbReference type="CDD" id="cd00637">
    <property type="entry name" value="7tm_classA_rhodopsin-like"/>
    <property type="match status" value="1"/>
</dbReference>
<keyword evidence="3 8" id="KW-0812">Transmembrane</keyword>
<dbReference type="Proteomes" id="UP000007110">
    <property type="component" value="Unassembled WGS sequence"/>
</dbReference>
<protein>
    <recommendedName>
        <fullName evidence="9">G-protein coupled receptors family 1 profile domain-containing protein</fullName>
    </recommendedName>
</protein>
<feature type="transmembrane region" description="Helical" evidence="8">
    <location>
        <begin position="289"/>
        <end position="311"/>
    </location>
</feature>
<feature type="transmembrane region" description="Helical" evidence="8">
    <location>
        <begin position="24"/>
        <end position="48"/>
    </location>
</feature>
<evidence type="ECO:0000259" key="9">
    <source>
        <dbReference type="PROSITE" id="PS50262"/>
    </source>
</evidence>
<dbReference type="GO" id="GO:0005886">
    <property type="term" value="C:plasma membrane"/>
    <property type="evidence" value="ECO:0007669"/>
    <property type="project" value="UniProtKB-SubCell"/>
</dbReference>
<dbReference type="Pfam" id="PF00001">
    <property type="entry name" value="7tm_1"/>
    <property type="match status" value="1"/>
</dbReference>
<dbReference type="InterPro" id="IPR000276">
    <property type="entry name" value="GPCR_Rhodpsn"/>
</dbReference>
<dbReference type="PROSITE" id="PS50262">
    <property type="entry name" value="G_PROTEIN_RECEP_F1_2"/>
    <property type="match status" value="1"/>
</dbReference>
<feature type="transmembrane region" description="Helical" evidence="8">
    <location>
        <begin position="74"/>
        <end position="94"/>
    </location>
</feature>